<evidence type="ECO:0000256" key="2">
    <source>
        <dbReference type="ARBA" id="ARBA00022759"/>
    </source>
</evidence>
<organism evidence="5 6">
    <name type="scientific">Anaerococcus kampingae</name>
    <dbReference type="NCBI Taxonomy" id="3115614"/>
    <lineage>
        <taxon>Bacteria</taxon>
        <taxon>Bacillati</taxon>
        <taxon>Bacillota</taxon>
        <taxon>Tissierellia</taxon>
        <taxon>Tissierellales</taxon>
        <taxon>Peptoniphilaceae</taxon>
        <taxon>Anaerococcus</taxon>
    </lineage>
</organism>
<protein>
    <submittedName>
        <fullName evidence="5">Sau3AI family type II restriction endonuclease</fullName>
    </submittedName>
</protein>
<keyword evidence="2 5" id="KW-0255">Endonuclease</keyword>
<dbReference type="CDD" id="cd22356">
    <property type="entry name" value="Sau3AI_N-like"/>
    <property type="match status" value="1"/>
</dbReference>
<evidence type="ECO:0000313" key="6">
    <source>
        <dbReference type="Proteomes" id="UP001637994"/>
    </source>
</evidence>
<dbReference type="CDD" id="cd22355">
    <property type="entry name" value="Sau3AI_C"/>
    <property type="match status" value="1"/>
</dbReference>
<dbReference type="NCBIfam" id="NF040973">
    <property type="entry name" value="restrict_Sau3AI"/>
    <property type="match status" value="1"/>
</dbReference>
<dbReference type="RefSeq" id="WP_410035761.1">
    <property type="nucleotide sequence ID" value="NZ_JBGMEF010000023.1"/>
</dbReference>
<dbReference type="SMART" id="SM00927">
    <property type="entry name" value="MutH"/>
    <property type="match status" value="1"/>
</dbReference>
<dbReference type="Pfam" id="PF02976">
    <property type="entry name" value="MutH"/>
    <property type="match status" value="1"/>
</dbReference>
<name>A0ABW9MF76_9FIRM</name>
<accession>A0ABW9MF76</accession>
<keyword evidence="6" id="KW-1185">Reference proteome</keyword>
<comment type="caution">
    <text evidence="5">The sequence shown here is derived from an EMBL/GenBank/DDBJ whole genome shotgun (WGS) entry which is preliminary data.</text>
</comment>
<dbReference type="GO" id="GO:0004519">
    <property type="term" value="F:endonuclease activity"/>
    <property type="evidence" value="ECO:0007669"/>
    <property type="project" value="UniProtKB-KW"/>
</dbReference>
<dbReference type="InterPro" id="IPR011335">
    <property type="entry name" value="Restrct_endonuc-II-like"/>
</dbReference>
<proteinExistence type="predicted"/>
<dbReference type="EMBL" id="JBGMEF010000023">
    <property type="protein sequence ID" value="MFO3667519.1"/>
    <property type="molecule type" value="Genomic_DNA"/>
</dbReference>
<evidence type="ECO:0000256" key="3">
    <source>
        <dbReference type="ARBA" id="ARBA00022801"/>
    </source>
</evidence>
<gene>
    <name evidence="5" type="ORF">ACCQ42_07015</name>
</gene>
<reference evidence="5 6" key="1">
    <citation type="journal article" date="2025" name="Anaerobe">
        <title>Description of Anaerococcus kampingiae sp. nov., Anaerococcus groningensis sp. nov., Anaerococcus martiniensis sp. nov., and Anaerococcus cruorum sp. nov., isolated from human clinical specimens.</title>
        <authorList>
            <person name="Boiten K.E."/>
            <person name="Meijer J."/>
            <person name="van Wezel E.M."/>
            <person name="Veloo A.C.M."/>
        </authorList>
    </citation>
    <scope>NUCLEOTIDE SEQUENCE [LARGE SCALE GENOMIC DNA]</scope>
    <source>
        <strain evidence="5 6">ENR0874</strain>
    </source>
</reference>
<evidence type="ECO:0000256" key="1">
    <source>
        <dbReference type="ARBA" id="ARBA00022722"/>
    </source>
</evidence>
<evidence type="ECO:0000259" key="4">
    <source>
        <dbReference type="SMART" id="SM00927"/>
    </source>
</evidence>
<keyword evidence="1" id="KW-0540">Nuclease</keyword>
<dbReference type="SUPFAM" id="SSF52980">
    <property type="entry name" value="Restriction endonuclease-like"/>
    <property type="match status" value="2"/>
</dbReference>
<dbReference type="Gene3D" id="3.40.600.10">
    <property type="entry name" value="DNA mismatch repair MutH/Restriction endonuclease, type II"/>
    <property type="match status" value="2"/>
</dbReference>
<dbReference type="InterPro" id="IPR011337">
    <property type="entry name" value="DNA_rep_MutH/RE_typeII_Sau3AI"/>
</dbReference>
<dbReference type="Proteomes" id="UP001637994">
    <property type="component" value="Unassembled WGS sequence"/>
</dbReference>
<feature type="domain" description="DNA mismatch repair MutH/Type II restriction enzyme Sau3AI" evidence="4">
    <location>
        <begin position="66"/>
        <end position="170"/>
    </location>
</feature>
<evidence type="ECO:0000313" key="5">
    <source>
        <dbReference type="EMBL" id="MFO3667519.1"/>
    </source>
</evidence>
<keyword evidence="3" id="KW-0378">Hydrolase</keyword>
<sequence>MNKLFDESDPKSIENYAKKLIGYSFSDVIYSVSNNEYDYNMLVDYYKSPYGKGSLGNLLERLYFFYQPNSDSRPDFPEAGVELKVTPYEYTKKGDIKAGERLVITMIPFDRPLNNDIMQSHLLSKLELILFIFYYRNKELLRTDYKIGYVNLFHMLSEKTKEDFEIIKDDYKKIIDKIKAGKAHELSEGDTLYLGACTKGATAKSSYRSQYYSNIPAKSRAFSLKQSYMKYVLNHYILNEVETYERAFAEEEIENSDFESLVLNKINKYVGYKVEDLYKEYNIKSGTKSRNHLLIMRLLGVNTDNAQEFVKANIQIKTIRVKNSGVLREHMSFPNFVIEEFIDEDWEESEVYELFSQTKFIFVVFKEDDNGDDILMGAKFWTMPISDLDNEGKKEWRMFQDKFISGINFEVKETNNGDYRIDNDIPKASQTEIFHVRLHSSNTGYVIDGKRYGKGKDSDMDTLPNGDKMTKQCFWLNKDYVKNQIDDLI</sequence>
<dbReference type="InterPro" id="IPR037057">
    <property type="entry name" value="DNA_rep_MutH/T2_RE_sf"/>
</dbReference>